<organism evidence="1 2">
    <name type="scientific">Lithocarpus litseifolius</name>
    <dbReference type="NCBI Taxonomy" id="425828"/>
    <lineage>
        <taxon>Eukaryota</taxon>
        <taxon>Viridiplantae</taxon>
        <taxon>Streptophyta</taxon>
        <taxon>Embryophyta</taxon>
        <taxon>Tracheophyta</taxon>
        <taxon>Spermatophyta</taxon>
        <taxon>Magnoliopsida</taxon>
        <taxon>eudicotyledons</taxon>
        <taxon>Gunneridae</taxon>
        <taxon>Pentapetalae</taxon>
        <taxon>rosids</taxon>
        <taxon>fabids</taxon>
        <taxon>Fagales</taxon>
        <taxon>Fagaceae</taxon>
        <taxon>Lithocarpus</taxon>
    </lineage>
</organism>
<accession>A0AAW2BB23</accession>
<dbReference type="Proteomes" id="UP001459277">
    <property type="component" value="Unassembled WGS sequence"/>
</dbReference>
<name>A0AAW2BB23_9ROSI</name>
<keyword evidence="2" id="KW-1185">Reference proteome</keyword>
<reference evidence="1 2" key="1">
    <citation type="submission" date="2024-01" db="EMBL/GenBank/DDBJ databases">
        <title>A telomere-to-telomere, gap-free genome of sweet tea (Lithocarpus litseifolius).</title>
        <authorList>
            <person name="Zhou J."/>
        </authorList>
    </citation>
    <scope>NUCLEOTIDE SEQUENCE [LARGE SCALE GENOMIC DNA]</scope>
    <source>
        <strain evidence="1">Zhou-2022a</strain>
        <tissue evidence="1">Leaf</tissue>
    </source>
</reference>
<comment type="caution">
    <text evidence="1">The sequence shown here is derived from an EMBL/GenBank/DDBJ whole genome shotgun (WGS) entry which is preliminary data.</text>
</comment>
<sequence>MVPGFEILLDCHNKVLELKKEDTTWVPTDWADYLDIDAMTTLLRDPICNIEEEDYWEACQFALKSPYELKSNQGKEEGSAPKDAREEVEQANNVDYDDYSHGRPLNWSCITDVSSRFGPQYDKHGKEIPELGSYYNLELGSLTPHTEEEDDIDAKLAAMNLKLMVHSLRIMTLENA</sequence>
<protein>
    <submittedName>
        <fullName evidence="1">Uncharacterized protein</fullName>
    </submittedName>
</protein>
<evidence type="ECO:0000313" key="2">
    <source>
        <dbReference type="Proteomes" id="UP001459277"/>
    </source>
</evidence>
<gene>
    <name evidence="1" type="ORF">SO802_032676</name>
</gene>
<dbReference type="AlphaFoldDB" id="A0AAW2BB23"/>
<evidence type="ECO:0000313" key="1">
    <source>
        <dbReference type="EMBL" id="KAK9983151.1"/>
    </source>
</evidence>
<dbReference type="EMBL" id="JAZDWU010000012">
    <property type="protein sequence ID" value="KAK9983151.1"/>
    <property type="molecule type" value="Genomic_DNA"/>
</dbReference>
<proteinExistence type="predicted"/>